<evidence type="ECO:0000256" key="15">
    <source>
        <dbReference type="ARBA" id="ARBA00023004"/>
    </source>
</evidence>
<name>A0A914KIN9_MELIC</name>
<evidence type="ECO:0000256" key="3">
    <source>
        <dbReference type="ARBA" id="ARBA00004496"/>
    </source>
</evidence>
<dbReference type="PROSITE" id="PS51819">
    <property type="entry name" value="VOC"/>
    <property type="match status" value="2"/>
</dbReference>
<evidence type="ECO:0000256" key="16">
    <source>
        <dbReference type="ARBA" id="ARBA00023034"/>
    </source>
</evidence>
<keyword evidence="9 22" id="KW-0479">Metal-binding</keyword>
<dbReference type="InterPro" id="IPR004360">
    <property type="entry name" value="Glyas_Fos-R_dOase_dom"/>
</dbReference>
<dbReference type="GO" id="GO:0006559">
    <property type="term" value="P:L-phenylalanine catabolic process"/>
    <property type="evidence" value="ECO:0007669"/>
    <property type="project" value="UniProtKB-KW"/>
</dbReference>
<comment type="pathway">
    <text evidence="4">Amino-acid degradation; L-phenylalanine degradation; acetoacetate and fumarate from L-phenylalanine: step 3/6.</text>
</comment>
<evidence type="ECO:0000256" key="21">
    <source>
        <dbReference type="PIRNR" id="PIRNR009283"/>
    </source>
</evidence>
<keyword evidence="17" id="KW-0472">Membrane</keyword>
<dbReference type="GO" id="GO:0005789">
    <property type="term" value="C:endoplasmic reticulum membrane"/>
    <property type="evidence" value="ECO:0007669"/>
    <property type="project" value="UniProtKB-SubCell"/>
</dbReference>
<dbReference type="InterPro" id="IPR041735">
    <property type="entry name" value="4OHPhenylPyrv_dOase_C"/>
</dbReference>
<sequence length="389" mass="44977">MNNQPINLVEHFHHIKFYVSNALQASFWYCFHFGFERFANRQSKESSEIAIRNGKIILVFKSVICPKDPESIGAEVAIHGDFVKDISYSVDNLDFILECLSNNNYQILQTKTFCNDSNGSLWIARIAGSGGSIVHTLIQNIDYNGPFLPGFKFLQNFDFCSKLSPIKFDGIDHVVEAHPEDFLEKVVSWYEEILKMRRFWSIDDKIIKTEFSALRAILIKNENVEEEEENNKNLVQIALVSPVNVNGIKRRGQVKEFLDFHGQPGIQHIAFKTNNIIKQVEELQKRGLEFLKIPSCYYDLLEERLNKNLKIKEDLNKIRELGILMDFDENGYLLQIFTKPVQDRATLFFEIIQRNNFNGFGAGNFKALFAAVEMEQKQREANLVKFEGK</sequence>
<comment type="similarity">
    <text evidence="5 21">Belongs to the 4HPPD family.</text>
</comment>
<evidence type="ECO:0000256" key="5">
    <source>
        <dbReference type="ARBA" id="ARBA00005877"/>
    </source>
</evidence>
<evidence type="ECO:0000256" key="7">
    <source>
        <dbReference type="ARBA" id="ARBA00018452"/>
    </source>
</evidence>
<dbReference type="WBParaSite" id="Minc3s00019g01243">
    <property type="protein sequence ID" value="Minc3s00019g01243"/>
    <property type="gene ID" value="Minc3s00019g01243"/>
</dbReference>
<dbReference type="SUPFAM" id="SSF54593">
    <property type="entry name" value="Glyoxalase/Bleomycin resistance protein/Dihydroxybiphenyl dioxygenase"/>
    <property type="match status" value="1"/>
</dbReference>
<dbReference type="Gene3D" id="3.10.180.10">
    <property type="entry name" value="2,3-Dihydroxybiphenyl 1,2-Dioxygenase, domain 1"/>
    <property type="match status" value="2"/>
</dbReference>
<comment type="cofactor">
    <cofactor evidence="22">
        <name>Fe cation</name>
        <dbReference type="ChEBI" id="CHEBI:24875"/>
    </cofactor>
    <text evidence="22">Binds 1 Fe cation per subunit.</text>
</comment>
<dbReference type="InterPro" id="IPR041736">
    <property type="entry name" value="4OHPhenylPyrv_dOase_N"/>
</dbReference>
<dbReference type="PANTHER" id="PTHR11959">
    <property type="entry name" value="4-HYDROXYPHENYLPYRUVATE DIOXYGENASE"/>
    <property type="match status" value="1"/>
</dbReference>
<feature type="binding site" evidence="22">
    <location>
        <position position="268"/>
    </location>
    <ligand>
        <name>Fe cation</name>
        <dbReference type="ChEBI" id="CHEBI:24875"/>
    </ligand>
</feature>
<keyword evidence="12" id="KW-0828">Tyrosine catabolism</keyword>
<comment type="catalytic activity">
    <reaction evidence="20">
        <text>3-(4-hydroxyphenyl)pyruvate + O2 = homogentisate + CO2</text>
        <dbReference type="Rhea" id="RHEA:16189"/>
        <dbReference type="ChEBI" id="CHEBI:15379"/>
        <dbReference type="ChEBI" id="CHEBI:16169"/>
        <dbReference type="ChEBI" id="CHEBI:16526"/>
        <dbReference type="ChEBI" id="CHEBI:36242"/>
        <dbReference type="EC" id="1.13.11.27"/>
    </reaction>
    <physiologicalReaction direction="left-to-right" evidence="20">
        <dbReference type="Rhea" id="RHEA:16190"/>
    </physiologicalReaction>
</comment>
<dbReference type="PIRSF" id="PIRSF009283">
    <property type="entry name" value="HPP_dOase"/>
    <property type="match status" value="1"/>
</dbReference>
<dbReference type="Proteomes" id="UP000887563">
    <property type="component" value="Unplaced"/>
</dbReference>
<keyword evidence="11" id="KW-0256">Endoplasmic reticulum</keyword>
<accession>A0A914KIN9</accession>
<keyword evidence="10" id="KW-0677">Repeat</keyword>
<evidence type="ECO:0000313" key="24">
    <source>
        <dbReference type="Proteomes" id="UP000887563"/>
    </source>
</evidence>
<evidence type="ECO:0000256" key="12">
    <source>
        <dbReference type="ARBA" id="ARBA00022878"/>
    </source>
</evidence>
<dbReference type="FunFam" id="3.10.180.10:FF:000022">
    <property type="entry name" value="4-hydroxyphenylpyruvate dioxygenase"/>
    <property type="match status" value="1"/>
</dbReference>
<evidence type="ECO:0000256" key="17">
    <source>
        <dbReference type="ARBA" id="ARBA00023136"/>
    </source>
</evidence>
<dbReference type="CDD" id="cd07250">
    <property type="entry name" value="HPPD_C_like"/>
    <property type="match status" value="1"/>
</dbReference>
<evidence type="ECO:0000256" key="4">
    <source>
        <dbReference type="ARBA" id="ARBA00005162"/>
    </source>
</evidence>
<keyword evidence="16" id="KW-0333">Golgi apparatus</keyword>
<keyword evidence="15 22" id="KW-0408">Iron</keyword>
<evidence type="ECO:0000256" key="22">
    <source>
        <dbReference type="PIRSR" id="PIRSR009283-1"/>
    </source>
</evidence>
<dbReference type="GO" id="GO:0042803">
    <property type="term" value="F:protein homodimerization activity"/>
    <property type="evidence" value="ECO:0007669"/>
    <property type="project" value="UniProtKB-ARBA"/>
</dbReference>
<dbReference type="NCBIfam" id="TIGR01263">
    <property type="entry name" value="4HPPD"/>
    <property type="match status" value="1"/>
</dbReference>
<protein>
    <recommendedName>
        <fullName evidence="7 21">4-hydroxyphenylpyruvate dioxygenase</fullName>
    </recommendedName>
</protein>
<evidence type="ECO:0000256" key="1">
    <source>
        <dbReference type="ARBA" id="ARBA00004395"/>
    </source>
</evidence>
<dbReference type="GO" id="GO:0000139">
    <property type="term" value="C:Golgi membrane"/>
    <property type="evidence" value="ECO:0007669"/>
    <property type="project" value="UniProtKB-SubCell"/>
</dbReference>
<evidence type="ECO:0000256" key="14">
    <source>
        <dbReference type="ARBA" id="ARBA00023002"/>
    </source>
</evidence>
<dbReference type="GO" id="GO:0006572">
    <property type="term" value="P:L-tyrosine catabolic process"/>
    <property type="evidence" value="ECO:0007669"/>
    <property type="project" value="UniProtKB-KW"/>
</dbReference>
<dbReference type="InterPro" id="IPR029068">
    <property type="entry name" value="Glyas_Bleomycin-R_OHBP_Dase"/>
</dbReference>
<dbReference type="AlphaFoldDB" id="A0A914KIN9"/>
<evidence type="ECO:0000256" key="6">
    <source>
        <dbReference type="ARBA" id="ARBA00011738"/>
    </source>
</evidence>
<organism evidence="24 25">
    <name type="scientific">Meloidogyne incognita</name>
    <name type="common">Southern root-knot nematode worm</name>
    <name type="synonym">Oxyuris incognita</name>
    <dbReference type="NCBI Taxonomy" id="6306"/>
    <lineage>
        <taxon>Eukaryota</taxon>
        <taxon>Metazoa</taxon>
        <taxon>Ecdysozoa</taxon>
        <taxon>Nematoda</taxon>
        <taxon>Chromadorea</taxon>
        <taxon>Rhabditida</taxon>
        <taxon>Tylenchina</taxon>
        <taxon>Tylenchomorpha</taxon>
        <taxon>Tylenchoidea</taxon>
        <taxon>Meloidogynidae</taxon>
        <taxon>Meloidogyninae</taxon>
        <taxon>Meloidogyne</taxon>
        <taxon>Meloidogyne incognita group</taxon>
    </lineage>
</organism>
<dbReference type="PANTHER" id="PTHR11959:SF3">
    <property type="entry name" value="PROTEIN C31H2.4-RELATED"/>
    <property type="match status" value="1"/>
</dbReference>
<keyword evidence="13" id="KW-0223">Dioxygenase</keyword>
<dbReference type="InterPro" id="IPR037523">
    <property type="entry name" value="VOC_core"/>
</dbReference>
<evidence type="ECO:0000256" key="18">
    <source>
        <dbReference type="ARBA" id="ARBA00023232"/>
    </source>
</evidence>
<dbReference type="GO" id="GO:0003868">
    <property type="term" value="F:4-hydroxyphenylpyruvate dioxygenase activity"/>
    <property type="evidence" value="ECO:0007669"/>
    <property type="project" value="UniProtKB-EC"/>
</dbReference>
<keyword evidence="8" id="KW-0963">Cytoplasm</keyword>
<comment type="subcellular location">
    <subcellularLocation>
        <location evidence="3">Cytoplasm</location>
    </subcellularLocation>
    <subcellularLocation>
        <location evidence="2">Endoplasmic reticulum membrane</location>
        <topology evidence="2">Peripheral membrane protein</topology>
    </subcellularLocation>
    <subcellularLocation>
        <location evidence="1">Golgi apparatus membrane</location>
        <topology evidence="1">Peripheral membrane protein</topology>
    </subcellularLocation>
</comment>
<proteinExistence type="inferred from homology"/>
<evidence type="ECO:0000256" key="19">
    <source>
        <dbReference type="ARBA" id="ARBA00033727"/>
    </source>
</evidence>
<feature type="binding site" evidence="22">
    <location>
        <position position="350"/>
    </location>
    <ligand>
        <name>Fe cation</name>
        <dbReference type="ChEBI" id="CHEBI:24875"/>
    </ligand>
</feature>
<evidence type="ECO:0000256" key="9">
    <source>
        <dbReference type="ARBA" id="ARBA00022723"/>
    </source>
</evidence>
<dbReference type="CDD" id="cd08342">
    <property type="entry name" value="HPPD_N_like"/>
    <property type="match status" value="1"/>
</dbReference>
<dbReference type="InterPro" id="IPR005956">
    <property type="entry name" value="4OHPhenylPyrv_dOase"/>
</dbReference>
<keyword evidence="14" id="KW-0560">Oxidoreductase</keyword>
<keyword evidence="24" id="KW-1185">Reference proteome</keyword>
<comment type="function">
    <text evidence="19">Catalyzes the conversion of 4-hydroxyphenylpyruvic acid to homogentisic acid, one of the steps in tyrosine catabolism.</text>
</comment>
<evidence type="ECO:0000256" key="8">
    <source>
        <dbReference type="ARBA" id="ARBA00022490"/>
    </source>
</evidence>
<feature type="binding site" evidence="22">
    <location>
        <position position="173"/>
    </location>
    <ligand>
        <name>Fe cation</name>
        <dbReference type="ChEBI" id="CHEBI:24875"/>
    </ligand>
</feature>
<dbReference type="Pfam" id="PF00903">
    <property type="entry name" value="Glyoxalase"/>
    <property type="match status" value="1"/>
</dbReference>
<reference evidence="25" key="1">
    <citation type="submission" date="2022-11" db="UniProtKB">
        <authorList>
            <consortium name="WormBaseParasite"/>
        </authorList>
    </citation>
    <scope>IDENTIFICATION</scope>
</reference>
<feature type="domain" description="VOC" evidence="23">
    <location>
        <begin position="170"/>
        <end position="339"/>
    </location>
</feature>
<evidence type="ECO:0000256" key="10">
    <source>
        <dbReference type="ARBA" id="ARBA00022737"/>
    </source>
</evidence>
<evidence type="ECO:0000256" key="11">
    <source>
        <dbReference type="ARBA" id="ARBA00022824"/>
    </source>
</evidence>
<feature type="domain" description="VOC" evidence="23">
    <location>
        <begin position="11"/>
        <end position="140"/>
    </location>
</feature>
<dbReference type="GO" id="GO:0046872">
    <property type="term" value="F:metal ion binding"/>
    <property type="evidence" value="ECO:0007669"/>
    <property type="project" value="UniProtKB-KW"/>
</dbReference>
<comment type="subunit">
    <text evidence="6">Homodimer.</text>
</comment>
<keyword evidence="18" id="KW-0585">Phenylalanine catabolism</keyword>
<evidence type="ECO:0000256" key="13">
    <source>
        <dbReference type="ARBA" id="ARBA00022964"/>
    </source>
</evidence>
<evidence type="ECO:0000256" key="2">
    <source>
        <dbReference type="ARBA" id="ARBA00004406"/>
    </source>
</evidence>
<evidence type="ECO:0000259" key="23">
    <source>
        <dbReference type="PROSITE" id="PS51819"/>
    </source>
</evidence>
<evidence type="ECO:0000256" key="20">
    <source>
        <dbReference type="ARBA" id="ARBA00048047"/>
    </source>
</evidence>
<evidence type="ECO:0000313" key="25">
    <source>
        <dbReference type="WBParaSite" id="Minc3s00019g01243"/>
    </source>
</evidence>